<dbReference type="EMBL" id="CAFBQF010000072">
    <property type="protein sequence ID" value="CAB5054329.1"/>
    <property type="molecule type" value="Genomic_DNA"/>
</dbReference>
<proteinExistence type="predicted"/>
<evidence type="ECO:0000313" key="4">
    <source>
        <dbReference type="EMBL" id="CAB5054329.1"/>
    </source>
</evidence>
<dbReference type="EMBL" id="CAFBQA010000033">
    <property type="protein sequence ID" value="CAB5038148.1"/>
    <property type="molecule type" value="Genomic_DNA"/>
</dbReference>
<protein>
    <submittedName>
        <fullName evidence="4">Unannotated protein</fullName>
    </submittedName>
</protein>
<evidence type="ECO:0000313" key="2">
    <source>
        <dbReference type="EMBL" id="CAB4774863.1"/>
    </source>
</evidence>
<keyword evidence="1" id="KW-0812">Transmembrane</keyword>
<sequence>MTSTTGVVSGEGQIRGSSQVRLTPMFHLLAEEATRPLPVSGMAFGLVAFGVLAFGLYVVLRQDVDK</sequence>
<evidence type="ECO:0000313" key="3">
    <source>
        <dbReference type="EMBL" id="CAB5038148.1"/>
    </source>
</evidence>
<reference evidence="4" key="1">
    <citation type="submission" date="2020-05" db="EMBL/GenBank/DDBJ databases">
        <authorList>
            <person name="Chiriac C."/>
            <person name="Salcher M."/>
            <person name="Ghai R."/>
            <person name="Kavagutti S V."/>
        </authorList>
    </citation>
    <scope>NUCLEOTIDE SEQUENCE</scope>
</reference>
<accession>A0A6J7TK83</accession>
<dbReference type="AlphaFoldDB" id="A0A6J7TK83"/>
<name>A0A6J7TK83_9ZZZZ</name>
<gene>
    <name evidence="2" type="ORF">UFOPK2894_00802</name>
    <name evidence="3" type="ORF">UFOPK4234_00752</name>
    <name evidence="4" type="ORF">UFOPK4295_01239</name>
</gene>
<keyword evidence="1" id="KW-0472">Membrane</keyword>
<feature type="transmembrane region" description="Helical" evidence="1">
    <location>
        <begin position="39"/>
        <end position="60"/>
    </location>
</feature>
<organism evidence="4">
    <name type="scientific">freshwater metagenome</name>
    <dbReference type="NCBI Taxonomy" id="449393"/>
    <lineage>
        <taxon>unclassified sequences</taxon>
        <taxon>metagenomes</taxon>
        <taxon>ecological metagenomes</taxon>
    </lineage>
</organism>
<evidence type="ECO:0000256" key="1">
    <source>
        <dbReference type="SAM" id="Phobius"/>
    </source>
</evidence>
<dbReference type="EMBL" id="CAEZZQ010000042">
    <property type="protein sequence ID" value="CAB4774863.1"/>
    <property type="molecule type" value="Genomic_DNA"/>
</dbReference>
<keyword evidence="1" id="KW-1133">Transmembrane helix</keyword>